<dbReference type="OrthoDB" id="10543550at2759"/>
<proteinExistence type="predicted"/>
<name>A0A813T559_9BILA</name>
<keyword evidence="5" id="KW-1185">Reference proteome</keyword>
<sequence length="172" mass="19755">MLKKSNSTSSLFKKNSQKRDLSISLSVNELVKKVSISNIHSKISNKVSSIRIRSNSKENLNPTKSKTVIDLESVDLEKPEEFDLILDKVDTVKNAVSQYIIQLEQRGPKLEDLEASCLKLNEQTKELEKMAKQTKKHFYSKYIKQKYKCLVIFLFILMIMVIIPAFSFIPKG</sequence>
<accession>A0A813T559</accession>
<dbReference type="EMBL" id="CAJNOC010000793">
    <property type="protein sequence ID" value="CAF0803564.1"/>
    <property type="molecule type" value="Genomic_DNA"/>
</dbReference>
<gene>
    <name evidence="4" type="ORF">OXX778_LOCUS6598</name>
</gene>
<keyword evidence="2" id="KW-0812">Transmembrane</keyword>
<evidence type="ECO:0000313" key="5">
    <source>
        <dbReference type="Proteomes" id="UP000663879"/>
    </source>
</evidence>
<organism evidence="4 5">
    <name type="scientific">Brachionus calyciflorus</name>
    <dbReference type="NCBI Taxonomy" id="104777"/>
    <lineage>
        <taxon>Eukaryota</taxon>
        <taxon>Metazoa</taxon>
        <taxon>Spiralia</taxon>
        <taxon>Gnathifera</taxon>
        <taxon>Rotifera</taxon>
        <taxon>Eurotatoria</taxon>
        <taxon>Monogononta</taxon>
        <taxon>Pseudotrocha</taxon>
        <taxon>Ploima</taxon>
        <taxon>Brachionidae</taxon>
        <taxon>Brachionus</taxon>
    </lineage>
</organism>
<feature type="domain" description="V-SNARE coiled-coil homology" evidence="3">
    <location>
        <begin position="85"/>
        <end position="162"/>
    </location>
</feature>
<keyword evidence="1" id="KW-0175">Coiled coil</keyword>
<evidence type="ECO:0000259" key="3">
    <source>
        <dbReference type="Pfam" id="PF00957"/>
    </source>
</evidence>
<evidence type="ECO:0000256" key="2">
    <source>
        <dbReference type="SAM" id="Phobius"/>
    </source>
</evidence>
<comment type="caution">
    <text evidence="4">The sequence shown here is derived from an EMBL/GenBank/DDBJ whole genome shotgun (WGS) entry which is preliminary data.</text>
</comment>
<evidence type="ECO:0000313" key="4">
    <source>
        <dbReference type="EMBL" id="CAF0803564.1"/>
    </source>
</evidence>
<dbReference type="AlphaFoldDB" id="A0A813T559"/>
<protein>
    <recommendedName>
        <fullName evidence="3">V-SNARE coiled-coil homology domain-containing protein</fullName>
    </recommendedName>
</protein>
<dbReference type="Proteomes" id="UP000663879">
    <property type="component" value="Unassembled WGS sequence"/>
</dbReference>
<dbReference type="InterPro" id="IPR042855">
    <property type="entry name" value="V_SNARE_CC"/>
</dbReference>
<dbReference type="Pfam" id="PF00957">
    <property type="entry name" value="Synaptobrevin"/>
    <property type="match status" value="1"/>
</dbReference>
<feature type="transmembrane region" description="Helical" evidence="2">
    <location>
        <begin position="149"/>
        <end position="169"/>
    </location>
</feature>
<reference evidence="4" key="1">
    <citation type="submission" date="2021-02" db="EMBL/GenBank/DDBJ databases">
        <authorList>
            <person name="Nowell W R."/>
        </authorList>
    </citation>
    <scope>NUCLEOTIDE SEQUENCE</scope>
    <source>
        <strain evidence="4">Ploen Becks lab</strain>
    </source>
</reference>
<evidence type="ECO:0000256" key="1">
    <source>
        <dbReference type="SAM" id="Coils"/>
    </source>
</evidence>
<keyword evidence="2" id="KW-1133">Transmembrane helix</keyword>
<keyword evidence="2" id="KW-0472">Membrane</keyword>
<dbReference type="Gene3D" id="1.20.5.110">
    <property type="match status" value="1"/>
</dbReference>
<feature type="coiled-coil region" evidence="1">
    <location>
        <begin position="110"/>
        <end position="137"/>
    </location>
</feature>